<evidence type="ECO:0000259" key="13">
    <source>
        <dbReference type="PROSITE" id="PS50158"/>
    </source>
</evidence>
<dbReference type="FunFam" id="3.10.20.370:FF:000001">
    <property type="entry name" value="Retrovirus-related Pol polyprotein from transposon 17.6-like protein"/>
    <property type="match status" value="1"/>
</dbReference>
<evidence type="ECO:0000256" key="11">
    <source>
        <dbReference type="PROSITE-ProRule" id="PRU00047"/>
    </source>
</evidence>
<dbReference type="SMART" id="SM00431">
    <property type="entry name" value="SCAN"/>
    <property type="match status" value="1"/>
</dbReference>
<dbReference type="SUPFAM" id="SSF57756">
    <property type="entry name" value="Retrovirus zinc finger-like domains"/>
    <property type="match status" value="1"/>
</dbReference>
<dbReference type="InterPro" id="IPR000477">
    <property type="entry name" value="RT_dom"/>
</dbReference>
<keyword evidence="4" id="KW-0808">Transferase</keyword>
<evidence type="ECO:0000259" key="14">
    <source>
        <dbReference type="PROSITE" id="PS50804"/>
    </source>
</evidence>
<feature type="domain" description="Reverse transcriptase" evidence="15">
    <location>
        <begin position="1049"/>
        <end position="1227"/>
    </location>
</feature>
<dbReference type="SUPFAM" id="SSF53098">
    <property type="entry name" value="Ribonuclease H-like"/>
    <property type="match status" value="1"/>
</dbReference>
<evidence type="ECO:0000256" key="8">
    <source>
        <dbReference type="ARBA" id="ARBA00022801"/>
    </source>
</evidence>
<dbReference type="InterPro" id="IPR003309">
    <property type="entry name" value="SCAN_dom"/>
</dbReference>
<dbReference type="Ensembl" id="ENSLLET00000018689.1">
    <property type="protein sequence ID" value="ENSLLEP00000017982.1"/>
    <property type="gene ID" value="ENSLLEG00000011462.1"/>
</dbReference>
<feature type="domain" description="SCAN box" evidence="14">
    <location>
        <begin position="166"/>
        <end position="241"/>
    </location>
</feature>
<dbReference type="Gene3D" id="3.30.70.270">
    <property type="match status" value="2"/>
</dbReference>
<keyword evidence="7" id="KW-0255">Endonuclease</keyword>
<dbReference type="GO" id="GO:0003964">
    <property type="term" value="F:RNA-directed DNA polymerase activity"/>
    <property type="evidence" value="ECO:0007669"/>
    <property type="project" value="UniProtKB-KW"/>
</dbReference>
<dbReference type="GO" id="GO:0003676">
    <property type="term" value="F:nucleic acid binding"/>
    <property type="evidence" value="ECO:0007669"/>
    <property type="project" value="InterPro"/>
</dbReference>
<keyword evidence="11" id="KW-0479">Metal-binding</keyword>
<name>A0A8C5MQ38_9ANUR</name>
<dbReference type="Pfam" id="PF00078">
    <property type="entry name" value="RVT_1"/>
    <property type="match status" value="1"/>
</dbReference>
<comment type="similarity">
    <text evidence="1">Belongs to the beta type-B retroviral polymerase family. HERV class-II K(HML-2) pol subfamily.</text>
</comment>
<dbReference type="SUPFAM" id="SSF50630">
    <property type="entry name" value="Acid proteases"/>
    <property type="match status" value="1"/>
</dbReference>
<proteinExistence type="inferred from homology"/>
<feature type="region of interest" description="Disordered" evidence="12">
    <location>
        <begin position="498"/>
        <end position="535"/>
    </location>
</feature>
<dbReference type="InterPro" id="IPR012337">
    <property type="entry name" value="RNaseH-like_sf"/>
</dbReference>
<evidence type="ECO:0000256" key="1">
    <source>
        <dbReference type="ARBA" id="ARBA00010879"/>
    </source>
</evidence>
<dbReference type="SUPFAM" id="SSF47353">
    <property type="entry name" value="Retrovirus capsid dimerization domain-like"/>
    <property type="match status" value="1"/>
</dbReference>
<keyword evidence="8" id="KW-0378">Hydrolase</keyword>
<dbReference type="PANTHER" id="PTHR37984">
    <property type="entry name" value="PROTEIN CBG26694"/>
    <property type="match status" value="1"/>
</dbReference>
<evidence type="ECO:0000256" key="12">
    <source>
        <dbReference type="SAM" id="MobiDB-lite"/>
    </source>
</evidence>
<dbReference type="EC" id="2.7.7.49" evidence="3"/>
<dbReference type="Proteomes" id="UP000694569">
    <property type="component" value="Unplaced"/>
</dbReference>
<dbReference type="Gene3D" id="3.10.20.370">
    <property type="match status" value="1"/>
</dbReference>
<dbReference type="PROSITE" id="PS50994">
    <property type="entry name" value="INTEGRASE"/>
    <property type="match status" value="1"/>
</dbReference>
<dbReference type="InterPro" id="IPR041588">
    <property type="entry name" value="Integrase_H2C2"/>
</dbReference>
<dbReference type="PROSITE" id="PS50878">
    <property type="entry name" value="RT_POL"/>
    <property type="match status" value="1"/>
</dbReference>
<dbReference type="SMART" id="SM00343">
    <property type="entry name" value="ZnF_C2HC"/>
    <property type="match status" value="1"/>
</dbReference>
<dbReference type="Pfam" id="PF17921">
    <property type="entry name" value="Integrase_H2C2"/>
    <property type="match status" value="1"/>
</dbReference>
<dbReference type="FunFam" id="3.30.420.10:FF:000032">
    <property type="entry name" value="Retrovirus-related Pol polyprotein from transposon 297-like Protein"/>
    <property type="match status" value="1"/>
</dbReference>
<evidence type="ECO:0000256" key="3">
    <source>
        <dbReference type="ARBA" id="ARBA00012493"/>
    </source>
</evidence>
<keyword evidence="6" id="KW-0540">Nuclease</keyword>
<dbReference type="Gene3D" id="3.30.420.10">
    <property type="entry name" value="Ribonuclease H-like superfamily/Ribonuclease H"/>
    <property type="match status" value="1"/>
</dbReference>
<dbReference type="OrthoDB" id="6761011at2759"/>
<dbReference type="InterPro" id="IPR054465">
    <property type="entry name" value="Integrase_p58-like_C"/>
</dbReference>
<dbReference type="GO" id="GO:0015074">
    <property type="term" value="P:DNA integration"/>
    <property type="evidence" value="ECO:0007669"/>
    <property type="project" value="InterPro"/>
</dbReference>
<evidence type="ECO:0000256" key="7">
    <source>
        <dbReference type="ARBA" id="ARBA00022759"/>
    </source>
</evidence>
<evidence type="ECO:0000256" key="2">
    <source>
        <dbReference type="ARBA" id="ARBA00012180"/>
    </source>
</evidence>
<dbReference type="Gene3D" id="3.10.10.10">
    <property type="entry name" value="HIV Type 1 Reverse Transcriptase, subunit A, domain 1"/>
    <property type="match status" value="1"/>
</dbReference>
<dbReference type="InterPro" id="IPR036397">
    <property type="entry name" value="RNaseH_sf"/>
</dbReference>
<feature type="region of interest" description="Disordered" evidence="12">
    <location>
        <begin position="254"/>
        <end position="279"/>
    </location>
</feature>
<dbReference type="GO" id="GO:0004523">
    <property type="term" value="F:RNA-DNA hybrid ribonuclease activity"/>
    <property type="evidence" value="ECO:0007669"/>
    <property type="project" value="UniProtKB-EC"/>
</dbReference>
<dbReference type="InterPro" id="IPR001584">
    <property type="entry name" value="Integrase_cat-core"/>
</dbReference>
<dbReference type="PROSITE" id="PS50158">
    <property type="entry name" value="ZF_CCHC"/>
    <property type="match status" value="1"/>
</dbReference>
<evidence type="ECO:0000256" key="9">
    <source>
        <dbReference type="ARBA" id="ARBA00022918"/>
    </source>
</evidence>
<dbReference type="PROSITE" id="PS50804">
    <property type="entry name" value="SCAN_BOX"/>
    <property type="match status" value="1"/>
</dbReference>
<dbReference type="Gene3D" id="2.40.70.10">
    <property type="entry name" value="Acid Proteases"/>
    <property type="match status" value="1"/>
</dbReference>
<reference evidence="17" key="1">
    <citation type="submission" date="2025-08" db="UniProtKB">
        <authorList>
            <consortium name="Ensembl"/>
        </authorList>
    </citation>
    <scope>IDENTIFICATION</scope>
</reference>
<keyword evidence="5" id="KW-0548">Nucleotidyltransferase</keyword>
<accession>A0A8C5MQ38</accession>
<dbReference type="Pfam" id="PF22938">
    <property type="entry name" value="Integrase_p58_C"/>
    <property type="match status" value="1"/>
</dbReference>
<dbReference type="FunFam" id="1.10.340.70:FF:000001">
    <property type="entry name" value="Retrovirus-related Pol polyprotein from transposon gypsy-like Protein"/>
    <property type="match status" value="1"/>
</dbReference>
<dbReference type="Pfam" id="PF02023">
    <property type="entry name" value="SCAN"/>
    <property type="match status" value="1"/>
</dbReference>
<feature type="compositionally biased region" description="Basic and acidic residues" evidence="12">
    <location>
        <begin position="517"/>
        <end position="526"/>
    </location>
</feature>
<dbReference type="InterPro" id="IPR041373">
    <property type="entry name" value="RT_RNaseH"/>
</dbReference>
<dbReference type="InterPro" id="IPR038269">
    <property type="entry name" value="SCAN_sf"/>
</dbReference>
<reference evidence="17" key="2">
    <citation type="submission" date="2025-09" db="UniProtKB">
        <authorList>
            <consortium name="Ensembl"/>
        </authorList>
    </citation>
    <scope>IDENTIFICATION</scope>
</reference>
<dbReference type="Pfam" id="PF17917">
    <property type="entry name" value="RT_RNaseH"/>
    <property type="match status" value="1"/>
</dbReference>
<dbReference type="CDD" id="cd01647">
    <property type="entry name" value="RT_LTR"/>
    <property type="match status" value="1"/>
</dbReference>
<dbReference type="GO" id="GO:0008270">
    <property type="term" value="F:zinc ion binding"/>
    <property type="evidence" value="ECO:0007669"/>
    <property type="project" value="UniProtKB-KW"/>
</dbReference>
<evidence type="ECO:0000256" key="5">
    <source>
        <dbReference type="ARBA" id="ARBA00022695"/>
    </source>
</evidence>
<dbReference type="SUPFAM" id="SSF56672">
    <property type="entry name" value="DNA/RNA polymerases"/>
    <property type="match status" value="1"/>
</dbReference>
<dbReference type="InterPro" id="IPR036875">
    <property type="entry name" value="Znf_CCHC_sf"/>
</dbReference>
<feature type="domain" description="Integrase catalytic" evidence="16">
    <location>
        <begin position="675"/>
        <end position="833"/>
    </location>
</feature>
<dbReference type="FunFam" id="3.30.70.270:FF:000020">
    <property type="entry name" value="Transposon Tf2-6 polyprotein-like Protein"/>
    <property type="match status" value="1"/>
</dbReference>
<dbReference type="Gene3D" id="1.10.4020.10">
    <property type="entry name" value="DNA breaking-rejoining enzymes"/>
    <property type="match status" value="1"/>
</dbReference>
<evidence type="ECO:0000259" key="16">
    <source>
        <dbReference type="PROSITE" id="PS50994"/>
    </source>
</evidence>
<dbReference type="InterPro" id="IPR043128">
    <property type="entry name" value="Rev_trsase/Diguanyl_cyclase"/>
</dbReference>
<feature type="domain" description="CCHC-type" evidence="13">
    <location>
        <begin position="302"/>
        <end position="317"/>
    </location>
</feature>
<dbReference type="InterPro" id="IPR043502">
    <property type="entry name" value="DNA/RNA_pol_sf"/>
</dbReference>
<organism evidence="17 18">
    <name type="scientific">Leptobrachium leishanense</name>
    <name type="common">Leishan spiny toad</name>
    <dbReference type="NCBI Taxonomy" id="445787"/>
    <lineage>
        <taxon>Eukaryota</taxon>
        <taxon>Metazoa</taxon>
        <taxon>Chordata</taxon>
        <taxon>Craniata</taxon>
        <taxon>Vertebrata</taxon>
        <taxon>Euteleostomi</taxon>
        <taxon>Amphibia</taxon>
        <taxon>Batrachia</taxon>
        <taxon>Anura</taxon>
        <taxon>Pelobatoidea</taxon>
        <taxon>Megophryidae</taxon>
        <taxon>Leptobrachium</taxon>
    </lineage>
</organism>
<dbReference type="InterPro" id="IPR021109">
    <property type="entry name" value="Peptidase_aspartic_dom_sf"/>
</dbReference>
<evidence type="ECO:0000256" key="4">
    <source>
        <dbReference type="ARBA" id="ARBA00022679"/>
    </source>
</evidence>
<dbReference type="CDD" id="cd09274">
    <property type="entry name" value="RNase_HI_RT_Ty3"/>
    <property type="match status" value="1"/>
</dbReference>
<keyword evidence="11" id="KW-0863">Zinc-finger</keyword>
<dbReference type="Gene3D" id="1.10.340.70">
    <property type="match status" value="1"/>
</dbReference>
<keyword evidence="11" id="KW-0862">Zinc</keyword>
<evidence type="ECO:0000259" key="15">
    <source>
        <dbReference type="PROSITE" id="PS50878"/>
    </source>
</evidence>
<protein>
    <recommendedName>
        <fullName evidence="10">Gypsy retrotransposon integrase-like protein 1</fullName>
        <ecNumber evidence="3">2.7.7.49</ecNumber>
        <ecNumber evidence="2">3.1.26.4</ecNumber>
    </recommendedName>
</protein>
<evidence type="ECO:0000256" key="6">
    <source>
        <dbReference type="ARBA" id="ARBA00022722"/>
    </source>
</evidence>
<dbReference type="PANTHER" id="PTHR37984:SF5">
    <property type="entry name" value="PROTEIN NYNRIN-LIKE"/>
    <property type="match status" value="1"/>
</dbReference>
<evidence type="ECO:0000256" key="10">
    <source>
        <dbReference type="ARBA" id="ARBA00039658"/>
    </source>
</evidence>
<dbReference type="EC" id="3.1.26.4" evidence="2"/>
<keyword evidence="9" id="KW-0695">RNA-directed DNA polymerase</keyword>
<dbReference type="InterPro" id="IPR001878">
    <property type="entry name" value="Znf_CCHC"/>
</dbReference>
<feature type="compositionally biased region" description="Basic and acidic residues" evidence="12">
    <location>
        <begin position="265"/>
        <end position="279"/>
    </location>
</feature>
<dbReference type="GeneTree" id="ENSGT01050000244855"/>
<sequence>MEDVVKALVQATAVQQETNRQAAAQQETNRQAVVAQQEGNRLLAQQIGALAEAQKSDHALLKGILEYIANPGAPVQTGGVSKIRASNCLQKMTPEDDVESYLLAFERTATREAWPPEQWAGIIAPFLLGEAQKAYFDLEEEAAADYLQLKAEIMARMGVTTTVRAQRFYKWRFNERQAPRSQMFDLIHLARKWLRPESQSPAQMVESLVLDRYLRELPTGLREWVSQGNPTNYDAMIAQVERYLSARDLEKSSRYLGPNQRPKVQRSEPEATSREGVRLRKTDSRTPIPLKNDHFGGNSITCFECGGKGHVRARCPNLPEPMQCGLGENPQNFCGLICLAGLVEDLHTFRVPVQLNNQHTVALVDSGSALTLVAGGLVKPTHIQGHHTVGVLCIHGSTVRYPTADIEVYVQDRLVKISAVVVPRLPYSLVIGRNFPDFYSLLQSPTLLKQGDGLLDIFPFSHPDLYITNPKSHKTRRQCRESRRRFNKAINGALLGDHGKRSGKGVGTQCTEEDIVGEQREPHTEQDVEVGTNDPRALDTSSVSFGRAQVNDPLLQNARSTVVEVNGVPVEGSTKATCPYFILRNDLLYRVTSDEGQEIEQLVVPSSYTRKVLDFSHSHLLGGHLGVEKTQERVLRRFFWPGVYEEIKRYCASCPECQLSSPRPKLRAPLIPLPIVDVPFERIGMDLVGPLDKSARGHQYILVILDYATRYPEAIPMRKANSQNIAKELVQVFARVGIPKEILTDQGTPFVSRLMRELCKALSIRTLRTSVYHPQTDGLVERFNRTLKGMLRKVVSRDGKDWDLLLPYLLFAVREVPQSSTGFSPFELLYGRHPRGILDVLRETWEEQGVPGTNVVQHVEQMQGRMARIVPLVRQHMEQAQSVQKLHYDQRATVREFKRGDRVMVLVPTAESKLLAQWQGPYEVLEKVSPVNYRLSQPNRRKKEAVFHINLLKQWRDREASAVAMGDITIGSLAFEQSVSISAELTPEQAEQANDMVERNGDVFSPIPGRTWEITHDILTEPGATVRVNSYRIPEARREAVRAEVKKMLELGVIEASHSNWSSPIVLVPKPDGSIRFCNDFRKLNEVSKFDAYPMPRVDELVERLGKARFLSVLDLTKGYWQIPLSERAREKTAFATPDGLFQYTIMPFGLHGAPATFQRLMDKLLRPHAHYASAYLDDVIIHSTDWDSHLPKVEAVLDTFRKAGLTANPSKCVIGLAEAKYLGYVVGRGLVKPQIDKVGAIQNWPRPLRKKQVRTFLGLVGYYRRFIPHFATRAAPLTDLIKARVPDMVSWDSKTEESFLDLRSVLCQQPILVAPDFTKEFFLQTDASDVGLGAVLSQYVDEEEHPVLYLSRKLLPREQRYAVVEKECLAIKWAMDTLKYYLLGRRFTLVTDHAPLRWMHTNRDRNSRVLRWFLSLQPFNFVVQHRAGLLHGNADALSRVHGLAAAAASHSCVQLGRGMCDRVQDHAYISLRLQRAVYPGY</sequence>
<evidence type="ECO:0000313" key="18">
    <source>
        <dbReference type="Proteomes" id="UP000694569"/>
    </source>
</evidence>
<evidence type="ECO:0000313" key="17">
    <source>
        <dbReference type="Ensembl" id="ENSLLEP00000017982.1"/>
    </source>
</evidence>
<dbReference type="InterPro" id="IPR050951">
    <property type="entry name" value="Retrovirus_Pol_polyprotein"/>
</dbReference>
<keyword evidence="18" id="KW-1185">Reference proteome</keyword>
<dbReference type="Pfam" id="PF00665">
    <property type="entry name" value="rve"/>
    <property type="match status" value="1"/>
</dbReference>